<name>X0T8P5_9ZZZZ</name>
<accession>X0T8P5</accession>
<evidence type="ECO:0000313" key="1">
    <source>
        <dbReference type="EMBL" id="GAF89873.1"/>
    </source>
</evidence>
<dbReference type="AlphaFoldDB" id="X0T8P5"/>
<feature type="non-terminal residue" evidence="1">
    <location>
        <position position="65"/>
    </location>
</feature>
<comment type="caution">
    <text evidence="1">The sequence shown here is derived from an EMBL/GenBank/DDBJ whole genome shotgun (WGS) entry which is preliminary data.</text>
</comment>
<proteinExistence type="predicted"/>
<organism evidence="1">
    <name type="scientific">marine sediment metagenome</name>
    <dbReference type="NCBI Taxonomy" id="412755"/>
    <lineage>
        <taxon>unclassified sequences</taxon>
        <taxon>metagenomes</taxon>
        <taxon>ecological metagenomes</taxon>
    </lineage>
</organism>
<reference evidence="1" key="1">
    <citation type="journal article" date="2014" name="Front. Microbiol.">
        <title>High frequency of phylogenetically diverse reductive dehalogenase-homologous genes in deep subseafloor sedimentary metagenomes.</title>
        <authorList>
            <person name="Kawai M."/>
            <person name="Futagami T."/>
            <person name="Toyoda A."/>
            <person name="Takaki Y."/>
            <person name="Nishi S."/>
            <person name="Hori S."/>
            <person name="Arai W."/>
            <person name="Tsubouchi T."/>
            <person name="Morono Y."/>
            <person name="Uchiyama I."/>
            <person name="Ito T."/>
            <person name="Fujiyama A."/>
            <person name="Inagaki F."/>
            <person name="Takami H."/>
        </authorList>
    </citation>
    <scope>NUCLEOTIDE SEQUENCE</scope>
    <source>
        <strain evidence="1">Expedition CK06-06</strain>
    </source>
</reference>
<gene>
    <name evidence="1" type="ORF">S01H1_25466</name>
</gene>
<sequence length="65" mass="7714">MRRSDVLRLYNTKEAKEMRLALQQFIILAGRGLGVRRTPLFPTRFLEQNQNKRPRYVFPTSEAFS</sequence>
<protein>
    <submittedName>
        <fullName evidence="1">Uncharacterized protein</fullName>
    </submittedName>
</protein>
<dbReference type="EMBL" id="BARS01015386">
    <property type="protein sequence ID" value="GAF89873.1"/>
    <property type="molecule type" value="Genomic_DNA"/>
</dbReference>